<evidence type="ECO:0000313" key="4">
    <source>
        <dbReference type="Proteomes" id="UP000737391"/>
    </source>
</evidence>
<protein>
    <submittedName>
        <fullName evidence="3">Uncharacterized protein</fullName>
    </submittedName>
</protein>
<evidence type="ECO:0000256" key="2">
    <source>
        <dbReference type="SAM" id="Phobius"/>
    </source>
</evidence>
<feature type="transmembrane region" description="Helical" evidence="2">
    <location>
        <begin position="268"/>
        <end position="286"/>
    </location>
</feature>
<sequence>MMLPNRAEVEARITTTLPITSGIFNHPVVILSKEIHHGKVAVFIVTSFDGTPIENRHPDPIRRQSYLPIRPARHPDTRCDLITAHRKMMKKNSYVNIKDIHEIPFAALRSCWRENDLHLETISYQILTSELWKRNLGELAVRLKGHGIFERVVHSAYSEVPVPVRVSPTDQGLTQGLGHDTSFARTPSFPLSASYGTFTQSSTASTPRSYASVLTTANAARDYNYPSRVYQFQQSVPARHGDVTSQQSPFRTEQRHGDEVNLETSETIWLSLIPIICFLVAVWYWLANPIVD</sequence>
<feature type="region of interest" description="Disordered" evidence="1">
    <location>
        <begin position="237"/>
        <end position="258"/>
    </location>
</feature>
<comment type="caution">
    <text evidence="3">The sequence shown here is derived from an EMBL/GenBank/DDBJ whole genome shotgun (WGS) entry which is preliminary data.</text>
</comment>
<dbReference type="EMBL" id="LUFC02000228">
    <property type="protein sequence ID" value="KAF4499941.1"/>
    <property type="molecule type" value="Genomic_DNA"/>
</dbReference>
<accession>A0A9P5E8M3</accession>
<evidence type="ECO:0000313" key="3">
    <source>
        <dbReference type="EMBL" id="KAF4499941.1"/>
    </source>
</evidence>
<proteinExistence type="predicted"/>
<keyword evidence="2" id="KW-0812">Transmembrane</keyword>
<keyword evidence="2" id="KW-0472">Membrane</keyword>
<keyword evidence="4" id="KW-1185">Reference proteome</keyword>
<reference evidence="3" key="1">
    <citation type="submission" date="2020-01" db="EMBL/GenBank/DDBJ databases">
        <title>Identification and distribution of gene clusters putatively required for synthesis of sphingolipid metabolism inhibitors in phylogenetically diverse species of the filamentous fungus Fusarium.</title>
        <authorList>
            <person name="Kim H.-S."/>
            <person name="Busman M."/>
            <person name="Brown D.W."/>
            <person name="Divon H."/>
            <person name="Uhlig S."/>
            <person name="Proctor R.H."/>
        </authorList>
    </citation>
    <scope>NUCLEOTIDE SEQUENCE</scope>
    <source>
        <strain evidence="3">NRRL 31653</strain>
    </source>
</reference>
<keyword evidence="2" id="KW-1133">Transmembrane helix</keyword>
<organism evidence="3 4">
    <name type="scientific">Fusarium agapanthi</name>
    <dbReference type="NCBI Taxonomy" id="1803897"/>
    <lineage>
        <taxon>Eukaryota</taxon>
        <taxon>Fungi</taxon>
        <taxon>Dikarya</taxon>
        <taxon>Ascomycota</taxon>
        <taxon>Pezizomycotina</taxon>
        <taxon>Sordariomycetes</taxon>
        <taxon>Hypocreomycetidae</taxon>
        <taxon>Hypocreales</taxon>
        <taxon>Nectriaceae</taxon>
        <taxon>Fusarium</taxon>
        <taxon>Fusarium fujikuroi species complex</taxon>
    </lineage>
</organism>
<evidence type="ECO:0000256" key="1">
    <source>
        <dbReference type="SAM" id="MobiDB-lite"/>
    </source>
</evidence>
<dbReference type="PANTHER" id="PTHR37048:SF2">
    <property type="entry name" value="QUESTIONABLE PROTEIN"/>
    <property type="match status" value="1"/>
</dbReference>
<dbReference type="OrthoDB" id="3537171at2759"/>
<name>A0A9P5E8M3_9HYPO</name>
<dbReference type="PANTHER" id="PTHR37048">
    <property type="entry name" value="QUESTIONABLE PROTEIN"/>
    <property type="match status" value="1"/>
</dbReference>
<dbReference type="Proteomes" id="UP000737391">
    <property type="component" value="Unassembled WGS sequence"/>
</dbReference>
<gene>
    <name evidence="3" type="ORF">FAGAP_3942</name>
</gene>
<dbReference type="AlphaFoldDB" id="A0A9P5E8M3"/>